<protein>
    <submittedName>
        <fullName evidence="1">Uncharacterized protein</fullName>
    </submittedName>
</protein>
<dbReference type="AlphaFoldDB" id="A0A369J2N2"/>
<comment type="caution">
    <text evidence="1">The sequence shown here is derived from an EMBL/GenBank/DDBJ whole genome shotgun (WGS) entry which is preliminary data.</text>
</comment>
<accession>A0A369J2N2</accession>
<evidence type="ECO:0000313" key="2">
    <source>
        <dbReference type="Proteomes" id="UP000076154"/>
    </source>
</evidence>
<proteinExistence type="predicted"/>
<organism evidence="1 2">
    <name type="scientific">Hypsizygus marmoreus</name>
    <name type="common">White beech mushroom</name>
    <name type="synonym">Agaricus marmoreus</name>
    <dbReference type="NCBI Taxonomy" id="39966"/>
    <lineage>
        <taxon>Eukaryota</taxon>
        <taxon>Fungi</taxon>
        <taxon>Dikarya</taxon>
        <taxon>Basidiomycota</taxon>
        <taxon>Agaricomycotina</taxon>
        <taxon>Agaricomycetes</taxon>
        <taxon>Agaricomycetidae</taxon>
        <taxon>Agaricales</taxon>
        <taxon>Tricholomatineae</taxon>
        <taxon>Lyophyllaceae</taxon>
        <taxon>Hypsizygus</taxon>
    </lineage>
</organism>
<keyword evidence="2" id="KW-1185">Reference proteome</keyword>
<dbReference type="InParanoid" id="A0A369J2N2"/>
<gene>
    <name evidence="1" type="ORF">Hypma_002985</name>
</gene>
<dbReference type="EMBL" id="LUEZ02000126">
    <property type="protein sequence ID" value="RDB16248.1"/>
    <property type="molecule type" value="Genomic_DNA"/>
</dbReference>
<evidence type="ECO:0000313" key="1">
    <source>
        <dbReference type="EMBL" id="RDB16248.1"/>
    </source>
</evidence>
<dbReference type="Proteomes" id="UP000076154">
    <property type="component" value="Unassembled WGS sequence"/>
</dbReference>
<sequence>MQIRDGDDENRLDSVRGDQEVDLAVNEVVDGPRKKQTLWAARNRRDHQRIHWNHGGF</sequence>
<reference evidence="1" key="1">
    <citation type="submission" date="2018-04" db="EMBL/GenBank/DDBJ databases">
        <title>Whole genome sequencing of Hypsizygus marmoreus.</title>
        <authorList>
            <person name="Choi I.-G."/>
            <person name="Min B."/>
            <person name="Kim J.-G."/>
            <person name="Kim S."/>
            <person name="Oh Y.-L."/>
            <person name="Kong W.-S."/>
            <person name="Park H."/>
            <person name="Jeong J."/>
            <person name="Song E.-S."/>
        </authorList>
    </citation>
    <scope>NUCLEOTIDE SEQUENCE [LARGE SCALE GENOMIC DNA]</scope>
    <source>
        <strain evidence="1">51987-8</strain>
    </source>
</reference>
<name>A0A369J2N2_HYPMA</name>